<comment type="subcellular location">
    <subcellularLocation>
        <location evidence="1">Membrane</location>
        <topology evidence="1">Multi-pass membrane protein</topology>
    </subcellularLocation>
</comment>
<evidence type="ECO:0000313" key="6">
    <source>
        <dbReference type="EMBL" id="AZN35580.1"/>
    </source>
</evidence>
<evidence type="ECO:0000256" key="4">
    <source>
        <dbReference type="ARBA" id="ARBA00023136"/>
    </source>
</evidence>
<proteinExistence type="predicted"/>
<evidence type="ECO:0000313" key="7">
    <source>
        <dbReference type="Proteomes" id="UP000282438"/>
    </source>
</evidence>
<dbReference type="KEGG" id="iod:EJO50_03210"/>
<evidence type="ECO:0000259" key="5">
    <source>
        <dbReference type="Pfam" id="PF13675"/>
    </source>
</evidence>
<keyword evidence="2" id="KW-0812">Transmembrane</keyword>
<evidence type="ECO:0000256" key="1">
    <source>
        <dbReference type="ARBA" id="ARBA00004141"/>
    </source>
</evidence>
<name>A0A3S8ZQ19_9NEIS</name>
<dbReference type="GO" id="GO:0016020">
    <property type="term" value="C:membrane"/>
    <property type="evidence" value="ECO:0007669"/>
    <property type="project" value="UniProtKB-SubCell"/>
</dbReference>
<accession>A0A3S8ZQ19</accession>
<protein>
    <recommendedName>
        <fullName evidence="5">NarX-like N-terminal domain-containing protein</fullName>
    </recommendedName>
</protein>
<dbReference type="Proteomes" id="UP000282438">
    <property type="component" value="Chromosome"/>
</dbReference>
<dbReference type="OrthoDB" id="952521at2"/>
<keyword evidence="3" id="KW-1133">Transmembrane helix</keyword>
<gene>
    <name evidence="6" type="ORF">EJO50_03210</name>
</gene>
<keyword evidence="7" id="KW-1185">Reference proteome</keyword>
<evidence type="ECO:0000256" key="3">
    <source>
        <dbReference type="ARBA" id="ARBA00022989"/>
    </source>
</evidence>
<evidence type="ECO:0000256" key="2">
    <source>
        <dbReference type="ARBA" id="ARBA00022692"/>
    </source>
</evidence>
<dbReference type="AlphaFoldDB" id="A0A3S8ZQ19"/>
<dbReference type="EMBL" id="CP034433">
    <property type="protein sequence ID" value="AZN35580.1"/>
    <property type="molecule type" value="Genomic_DNA"/>
</dbReference>
<reference evidence="6 7" key="1">
    <citation type="submission" date="2018-12" db="EMBL/GenBank/DDBJ databases">
        <title>Complete genome sequence of Iodobacter sp. H11R3.</title>
        <authorList>
            <person name="Bae J.-W."/>
        </authorList>
    </citation>
    <scope>NUCLEOTIDE SEQUENCE [LARGE SCALE GENOMIC DNA]</scope>
    <source>
        <strain evidence="6 7">H11R3</strain>
    </source>
</reference>
<organism evidence="6 7">
    <name type="scientific">Iodobacter ciconiae</name>
    <dbReference type="NCBI Taxonomy" id="2496266"/>
    <lineage>
        <taxon>Bacteria</taxon>
        <taxon>Pseudomonadati</taxon>
        <taxon>Pseudomonadota</taxon>
        <taxon>Betaproteobacteria</taxon>
        <taxon>Neisseriales</taxon>
        <taxon>Chitinibacteraceae</taxon>
        <taxon>Iodobacter</taxon>
    </lineage>
</organism>
<sequence length="260" mass="28568">MIFYFQEIFMRALFLLPLLIVPILAEATVLTPGAAINTIGSQRMLTQRIVKAYCQQGRGVNPNVAKQQISGSINQFSTQLTNLLESATVPESIAAVKKQEAQWQTFRTLAQTPPKADTAKQLDEIAEGMQYDAGELAKSLEAAMGKPQGKLIRIAGRQRMLSQRLAKAACMQSWHASPTLKSQQSLAQKEFAAGLVTLRTSAQNTPATLKQLDLAQMQWVFLENALSGLDTAADNNIATTSERLLEVMDKLSNQYERLGN</sequence>
<dbReference type="Pfam" id="PF13675">
    <property type="entry name" value="PilJ"/>
    <property type="match status" value="1"/>
</dbReference>
<feature type="domain" description="NarX-like N-terminal" evidence="5">
    <location>
        <begin position="33"/>
        <end position="121"/>
    </location>
</feature>
<dbReference type="InterPro" id="IPR029095">
    <property type="entry name" value="NarX-like_N"/>
</dbReference>
<keyword evidence="4" id="KW-0472">Membrane</keyword>